<organism evidence="3 4">
    <name type="scientific">Echinops telfairi</name>
    <name type="common">Lesser hedgehog tenrec</name>
    <dbReference type="NCBI Taxonomy" id="9371"/>
    <lineage>
        <taxon>Eukaryota</taxon>
        <taxon>Metazoa</taxon>
        <taxon>Chordata</taxon>
        <taxon>Craniata</taxon>
        <taxon>Vertebrata</taxon>
        <taxon>Euteleostomi</taxon>
        <taxon>Mammalia</taxon>
        <taxon>Eutheria</taxon>
        <taxon>Afrotheria</taxon>
        <taxon>Tenrecidae</taxon>
        <taxon>Tenrecinae</taxon>
        <taxon>Echinops</taxon>
    </lineage>
</organism>
<dbReference type="RefSeq" id="XP_004701760.1">
    <property type="nucleotide sequence ID" value="XM_004701703.2"/>
</dbReference>
<evidence type="ECO:0000313" key="3">
    <source>
        <dbReference type="Proteomes" id="UP000694863"/>
    </source>
</evidence>
<gene>
    <name evidence="4" type="primary">WIPF1</name>
</gene>
<dbReference type="GeneID" id="101639399"/>
<protein>
    <submittedName>
        <fullName evidence="4">WAS/WASL-interacting protein family member 1</fullName>
    </submittedName>
</protein>
<dbReference type="InterPro" id="IPR011993">
    <property type="entry name" value="PH-like_dom_sf"/>
</dbReference>
<dbReference type="Proteomes" id="UP000694863">
    <property type="component" value="Unplaced"/>
</dbReference>
<dbReference type="InterPro" id="IPR053099">
    <property type="entry name" value="WAS/WASL-interacting_domain"/>
</dbReference>
<dbReference type="PANTHER" id="PTHR48226">
    <property type="entry name" value="OS06G0326200 PROTEIN"/>
    <property type="match status" value="1"/>
</dbReference>
<dbReference type="PROSITE" id="PS51082">
    <property type="entry name" value="WH2"/>
    <property type="match status" value="1"/>
</dbReference>
<dbReference type="PANTHER" id="PTHR48226:SF1">
    <property type="entry name" value="WAS_WASL-INTERACTING PROTEIN FAMILY MEMBER 1"/>
    <property type="match status" value="1"/>
</dbReference>
<evidence type="ECO:0000313" key="4">
    <source>
        <dbReference type="RefSeq" id="XP_004701760.1"/>
    </source>
</evidence>
<accession>A0ABM0IK33</accession>
<dbReference type="Gene3D" id="2.30.29.30">
    <property type="entry name" value="Pleckstrin-homology domain (PH domain)/Phosphotyrosine-binding domain (PTB)"/>
    <property type="match status" value="1"/>
</dbReference>
<sequence length="241" mass="24547">MPVPPPPAPPPPPTLALANTEKPALNRAEQAGRNALLSDISKGKKLKKAVTNDRSAPILDKPKGAGAGAGGGGGGFGGGGGGGGGSFGGGGPPGLGGLFQAGMPKLRSTANRDHGPLPPPPPINRNGSTSRALPATPQLPSRSGLDSPRSGSRPPLVPDRPGAGAPPPPPPSTSIRNGFQDSSYEDEWENRFNFHPISDLPPPEPYVPTTKSYPSKLARNESRSGSSRRERGAPPLPPIPR</sequence>
<feature type="compositionally biased region" description="Gly residues" evidence="1">
    <location>
        <begin position="65"/>
        <end position="99"/>
    </location>
</feature>
<dbReference type="CDD" id="cd22076">
    <property type="entry name" value="WH2_WAS_WASL-1"/>
    <property type="match status" value="1"/>
</dbReference>
<proteinExistence type="predicted"/>
<feature type="compositionally biased region" description="Basic and acidic residues" evidence="1">
    <location>
        <begin position="218"/>
        <end position="232"/>
    </location>
</feature>
<dbReference type="SMART" id="SM00246">
    <property type="entry name" value="WH2"/>
    <property type="match status" value="1"/>
</dbReference>
<dbReference type="InterPro" id="IPR003124">
    <property type="entry name" value="WH2_dom"/>
</dbReference>
<feature type="region of interest" description="Disordered" evidence="1">
    <location>
        <begin position="29"/>
        <end position="241"/>
    </location>
</feature>
<feature type="domain" description="WH2" evidence="2">
    <location>
        <begin position="32"/>
        <end position="49"/>
    </location>
</feature>
<evidence type="ECO:0000259" key="2">
    <source>
        <dbReference type="PROSITE" id="PS51082"/>
    </source>
</evidence>
<evidence type="ECO:0000256" key="1">
    <source>
        <dbReference type="SAM" id="MobiDB-lite"/>
    </source>
</evidence>
<dbReference type="Pfam" id="PF02205">
    <property type="entry name" value="WH2"/>
    <property type="match status" value="1"/>
</dbReference>
<name>A0ABM0IK33_ECHTE</name>
<feature type="compositionally biased region" description="Polar residues" evidence="1">
    <location>
        <begin position="173"/>
        <end position="182"/>
    </location>
</feature>
<reference evidence="4" key="1">
    <citation type="submission" date="2025-08" db="UniProtKB">
        <authorList>
            <consortium name="RefSeq"/>
        </authorList>
    </citation>
    <scope>IDENTIFICATION</scope>
</reference>
<keyword evidence="3" id="KW-1185">Reference proteome</keyword>